<evidence type="ECO:0000313" key="1">
    <source>
        <dbReference type="EMBL" id="AIC31329.1"/>
    </source>
</evidence>
<sequence>MADDDQTVIEWGTFEVLSIAPEGARVPSQAVSPDGRQTSLLVEGLIARIDGPGHNAVASVLVGGITPKIPPRATWSAMRADFRGHALLTNGARATIQLGLGRGSDSQTLVAPLPCGETEIEIVRTLYSDVEASSPDPENGEVAYGGITISIMVTVTSIGPNSAALVEFDSIDLDLWMR</sequence>
<dbReference type="Proteomes" id="UP000027180">
    <property type="component" value="Plasmid pRetIE4771e"/>
</dbReference>
<organism evidence="1 2">
    <name type="scientific">Rhizobium etli bv. mimosae str. IE4771</name>
    <dbReference type="NCBI Taxonomy" id="1432050"/>
    <lineage>
        <taxon>Bacteria</taxon>
        <taxon>Pseudomonadati</taxon>
        <taxon>Pseudomonadota</taxon>
        <taxon>Alphaproteobacteria</taxon>
        <taxon>Hyphomicrobiales</taxon>
        <taxon>Rhizobiaceae</taxon>
        <taxon>Rhizobium/Agrobacterium group</taxon>
        <taxon>Rhizobium</taxon>
    </lineage>
</organism>
<dbReference type="AlphaFoldDB" id="A0A060ICE8"/>
<gene>
    <name evidence="1" type="ORF">IE4771_PE00103</name>
</gene>
<accession>A0A060ICE8</accession>
<dbReference type="HOGENOM" id="CLU_1509426_0_0_5"/>
<name>A0A060ICE8_RHIET</name>
<keyword evidence="1" id="KW-0614">Plasmid</keyword>
<dbReference type="EMBL" id="CP006991">
    <property type="protein sequence ID" value="AIC31329.1"/>
    <property type="molecule type" value="Genomic_DNA"/>
</dbReference>
<reference evidence="1 2" key="1">
    <citation type="submission" date="2013-12" db="EMBL/GenBank/DDBJ databases">
        <title>Complete genome sequence of Rhizobium etli bv. mimosae IE4771.</title>
        <authorList>
            <person name="Bustos P."/>
            <person name="Santamaria R.I."/>
            <person name="Lozano L."/>
            <person name="Ormeno-Orrillo E."/>
            <person name="Rogel M.A."/>
            <person name="Romero D."/>
            <person name="Cevallos M.A."/>
            <person name="Martinez-Romero E."/>
            <person name="Gonzalez V."/>
        </authorList>
    </citation>
    <scope>NUCLEOTIDE SEQUENCE [LARGE SCALE GENOMIC DNA]</scope>
    <source>
        <strain evidence="1 2">IE4771</strain>
        <plasmid evidence="2">Plasmid pRetIE4771e</plasmid>
    </source>
</reference>
<geneLocation type="plasmid" evidence="1 2">
    <name>pRetIE4771e</name>
</geneLocation>
<proteinExistence type="predicted"/>
<evidence type="ECO:0000313" key="2">
    <source>
        <dbReference type="Proteomes" id="UP000027180"/>
    </source>
</evidence>
<dbReference type="KEGG" id="rei:IE4771_PE00103"/>
<dbReference type="RefSeq" id="WP_010059981.1">
    <property type="nucleotide sequence ID" value="NZ_CP006991.1"/>
</dbReference>
<protein>
    <submittedName>
        <fullName evidence="1">Uncharacterized protein</fullName>
    </submittedName>
</protein>